<organism evidence="1 2">
    <name type="scientific">Araneus ventricosus</name>
    <name type="common">Orbweaver spider</name>
    <name type="synonym">Epeira ventricosa</name>
    <dbReference type="NCBI Taxonomy" id="182803"/>
    <lineage>
        <taxon>Eukaryota</taxon>
        <taxon>Metazoa</taxon>
        <taxon>Ecdysozoa</taxon>
        <taxon>Arthropoda</taxon>
        <taxon>Chelicerata</taxon>
        <taxon>Arachnida</taxon>
        <taxon>Araneae</taxon>
        <taxon>Araneomorphae</taxon>
        <taxon>Entelegynae</taxon>
        <taxon>Araneoidea</taxon>
        <taxon>Araneidae</taxon>
        <taxon>Araneus</taxon>
    </lineage>
</organism>
<evidence type="ECO:0000313" key="1">
    <source>
        <dbReference type="EMBL" id="GBM10889.1"/>
    </source>
</evidence>
<dbReference type="Proteomes" id="UP000499080">
    <property type="component" value="Unassembled WGS sequence"/>
</dbReference>
<gene>
    <name evidence="1" type="ORF">AVEN_42142_1</name>
</gene>
<proteinExistence type="predicted"/>
<reference evidence="1 2" key="1">
    <citation type="journal article" date="2019" name="Sci. Rep.">
        <title>Orb-weaving spider Araneus ventricosus genome elucidates the spidroin gene catalogue.</title>
        <authorList>
            <person name="Kono N."/>
            <person name="Nakamura H."/>
            <person name="Ohtoshi R."/>
            <person name="Moran D.A.P."/>
            <person name="Shinohara A."/>
            <person name="Yoshida Y."/>
            <person name="Fujiwara M."/>
            <person name="Mori M."/>
            <person name="Tomita M."/>
            <person name="Arakawa K."/>
        </authorList>
    </citation>
    <scope>NUCLEOTIDE SEQUENCE [LARGE SCALE GENOMIC DNA]</scope>
</reference>
<dbReference type="EMBL" id="BGPR01000291">
    <property type="protein sequence ID" value="GBM10889.1"/>
    <property type="molecule type" value="Genomic_DNA"/>
</dbReference>
<name>A0A4Y2D3K5_ARAVE</name>
<dbReference type="AlphaFoldDB" id="A0A4Y2D3K5"/>
<accession>A0A4Y2D3K5</accession>
<keyword evidence="2" id="KW-1185">Reference proteome</keyword>
<evidence type="ECO:0000313" key="2">
    <source>
        <dbReference type="Proteomes" id="UP000499080"/>
    </source>
</evidence>
<sequence>MLKTYFEATRGLFWDRPRNFEPLSEDDTCPGTLLSKLPHQQSLDTTYSLACNRPHTRRIFSGIEFRTTEPLGHRGIMDGTNL</sequence>
<comment type="caution">
    <text evidence="1">The sequence shown here is derived from an EMBL/GenBank/DDBJ whole genome shotgun (WGS) entry which is preliminary data.</text>
</comment>
<protein>
    <submittedName>
        <fullName evidence="1">Uncharacterized protein</fullName>
    </submittedName>
</protein>